<feature type="domain" description="HTH marR-type" evidence="1">
    <location>
        <begin position="1"/>
        <end position="143"/>
    </location>
</feature>
<dbReference type="Gene3D" id="1.10.10.10">
    <property type="entry name" value="Winged helix-like DNA-binding domain superfamily/Winged helix DNA-binding domain"/>
    <property type="match status" value="1"/>
</dbReference>
<dbReference type="InterPro" id="IPR000835">
    <property type="entry name" value="HTH_MarR-typ"/>
</dbReference>
<dbReference type="Pfam" id="PF01047">
    <property type="entry name" value="MarR"/>
    <property type="match status" value="1"/>
</dbReference>
<evidence type="ECO:0000259" key="1">
    <source>
        <dbReference type="PROSITE" id="PS50995"/>
    </source>
</evidence>
<dbReference type="EMBL" id="JBITGY010000003">
    <property type="protein sequence ID" value="MFI6498048.1"/>
    <property type="molecule type" value="Genomic_DNA"/>
</dbReference>
<reference evidence="2 3" key="1">
    <citation type="submission" date="2024-10" db="EMBL/GenBank/DDBJ databases">
        <title>The Natural Products Discovery Center: Release of the First 8490 Sequenced Strains for Exploring Actinobacteria Biosynthetic Diversity.</title>
        <authorList>
            <person name="Kalkreuter E."/>
            <person name="Kautsar S.A."/>
            <person name="Yang D."/>
            <person name="Bader C.D."/>
            <person name="Teijaro C.N."/>
            <person name="Fluegel L."/>
            <person name="Davis C.M."/>
            <person name="Simpson J.R."/>
            <person name="Lauterbach L."/>
            <person name="Steele A.D."/>
            <person name="Gui C."/>
            <person name="Meng S."/>
            <person name="Li G."/>
            <person name="Viehrig K."/>
            <person name="Ye F."/>
            <person name="Su P."/>
            <person name="Kiefer A.F."/>
            <person name="Nichols A."/>
            <person name="Cepeda A.J."/>
            <person name="Yan W."/>
            <person name="Fan B."/>
            <person name="Jiang Y."/>
            <person name="Adhikari A."/>
            <person name="Zheng C.-J."/>
            <person name="Schuster L."/>
            <person name="Cowan T.M."/>
            <person name="Smanski M.J."/>
            <person name="Chevrette M.G."/>
            <person name="De Carvalho L.P.S."/>
            <person name="Shen B."/>
        </authorList>
    </citation>
    <scope>NUCLEOTIDE SEQUENCE [LARGE SCALE GENOMIC DNA]</scope>
    <source>
        <strain evidence="2 3">NPDC050545</strain>
    </source>
</reference>
<evidence type="ECO:0000313" key="3">
    <source>
        <dbReference type="Proteomes" id="UP001612741"/>
    </source>
</evidence>
<name>A0ABW7YRY2_9ACTN</name>
<protein>
    <submittedName>
        <fullName evidence="2">MarR family transcriptional regulator</fullName>
    </submittedName>
</protein>
<evidence type="ECO:0000313" key="2">
    <source>
        <dbReference type="EMBL" id="MFI6498048.1"/>
    </source>
</evidence>
<dbReference type="RefSeq" id="WP_397081308.1">
    <property type="nucleotide sequence ID" value="NZ_JBITGY010000003.1"/>
</dbReference>
<organism evidence="2 3">
    <name type="scientific">Nonomuraea typhae</name>
    <dbReference type="NCBI Taxonomy" id="2603600"/>
    <lineage>
        <taxon>Bacteria</taxon>
        <taxon>Bacillati</taxon>
        <taxon>Actinomycetota</taxon>
        <taxon>Actinomycetes</taxon>
        <taxon>Streptosporangiales</taxon>
        <taxon>Streptosporangiaceae</taxon>
        <taxon>Nonomuraea</taxon>
    </lineage>
</organism>
<gene>
    <name evidence="2" type="ORF">ACIBG2_11710</name>
</gene>
<dbReference type="InterPro" id="IPR036390">
    <property type="entry name" value="WH_DNA-bd_sf"/>
</dbReference>
<proteinExistence type="predicted"/>
<sequence length="155" mass="17141">MMTERAEAVVALYKENQLAATRAVLFHAAMAARAGLNVTDVNCLALLDKQGPMTAGELAHWIGLSRGGAVTAVIDRLEKGGFVRRVRDAGDRRQVRVELLRDGAYAGLQEILTQFSKDYTALIEEYTDAELALLLDFARRANEITHRQTSEIRNP</sequence>
<dbReference type="InterPro" id="IPR036388">
    <property type="entry name" value="WH-like_DNA-bd_sf"/>
</dbReference>
<dbReference type="PANTHER" id="PTHR33164">
    <property type="entry name" value="TRANSCRIPTIONAL REGULATOR, MARR FAMILY"/>
    <property type="match status" value="1"/>
</dbReference>
<accession>A0ABW7YRY2</accession>
<dbReference type="PANTHER" id="PTHR33164:SF106">
    <property type="entry name" value="TRANSCRIPTIONAL REGULATORY PROTEIN"/>
    <property type="match status" value="1"/>
</dbReference>
<keyword evidence="3" id="KW-1185">Reference proteome</keyword>
<dbReference type="SUPFAM" id="SSF46785">
    <property type="entry name" value="Winged helix' DNA-binding domain"/>
    <property type="match status" value="1"/>
</dbReference>
<dbReference type="SMART" id="SM00347">
    <property type="entry name" value="HTH_MARR"/>
    <property type="match status" value="1"/>
</dbReference>
<dbReference type="InterPro" id="IPR039422">
    <property type="entry name" value="MarR/SlyA-like"/>
</dbReference>
<dbReference type="PROSITE" id="PS50995">
    <property type="entry name" value="HTH_MARR_2"/>
    <property type="match status" value="1"/>
</dbReference>
<comment type="caution">
    <text evidence="2">The sequence shown here is derived from an EMBL/GenBank/DDBJ whole genome shotgun (WGS) entry which is preliminary data.</text>
</comment>
<dbReference type="Proteomes" id="UP001612741">
    <property type="component" value="Unassembled WGS sequence"/>
</dbReference>